<keyword evidence="2" id="KW-0645">Protease</keyword>
<dbReference type="SUPFAM" id="SSF50494">
    <property type="entry name" value="Trypsin-like serine proteases"/>
    <property type="match status" value="1"/>
</dbReference>
<keyword evidence="2" id="KW-0378">Hydrolase</keyword>
<dbReference type="EMBL" id="JAPJDZ010000002">
    <property type="protein sequence ID" value="MDP5134708.1"/>
    <property type="molecule type" value="Genomic_DNA"/>
</dbReference>
<sequence>MRRLFSLIPLLICSSFFQLHVYASDLPEHIARIKPSIVAIGLLNPTASPRIKLLGTGFVVGDGSQVATNYHVIAKPVDQERMEQYVVLSGQGEKVNVHPVKQRHEDLAHDLALLTIADTLPALSLSSKGLIAEGSAISLTGYPITSVLGLYPATHSGIIAAHSPVVIPAHNSQELQTRAIRALKAPYLVYQLDVTAYPGNSGSPLFSMADGKVIGIINQVHVKTTKEAVLSDPSGITYAIPVAYLQALLNDETKP</sequence>
<proteinExistence type="predicted"/>
<keyword evidence="1" id="KW-0732">Signal</keyword>
<evidence type="ECO:0000256" key="1">
    <source>
        <dbReference type="SAM" id="SignalP"/>
    </source>
</evidence>
<evidence type="ECO:0000313" key="2">
    <source>
        <dbReference type="EMBL" id="MDP5134708.1"/>
    </source>
</evidence>
<dbReference type="RefSeq" id="WP_027672263.1">
    <property type="nucleotide sequence ID" value="NZ_JAPJDZ010000002.1"/>
</dbReference>
<feature type="signal peptide" evidence="1">
    <location>
        <begin position="1"/>
        <end position="23"/>
    </location>
</feature>
<dbReference type="InterPro" id="IPR043504">
    <property type="entry name" value="Peptidase_S1_PA_chymotrypsin"/>
</dbReference>
<gene>
    <name evidence="2" type="ORF">ORJ04_01935</name>
</gene>
<dbReference type="GO" id="GO:0006508">
    <property type="term" value="P:proteolysis"/>
    <property type="evidence" value="ECO:0007669"/>
    <property type="project" value="UniProtKB-KW"/>
</dbReference>
<dbReference type="Gene3D" id="2.40.10.10">
    <property type="entry name" value="Trypsin-like serine proteases"/>
    <property type="match status" value="2"/>
</dbReference>
<accession>A0ABT9HU98</accession>
<keyword evidence="3" id="KW-1185">Reference proteome</keyword>
<dbReference type="InterPro" id="IPR009003">
    <property type="entry name" value="Peptidase_S1_PA"/>
</dbReference>
<protein>
    <submittedName>
        <fullName evidence="2">Serine protease</fullName>
    </submittedName>
</protein>
<dbReference type="PANTHER" id="PTHR43019:SF23">
    <property type="entry name" value="PROTEASE DO-LIKE 5, CHLOROPLASTIC"/>
    <property type="match status" value="1"/>
</dbReference>
<reference evidence="2 3" key="1">
    <citation type="submission" date="2022-11" db="EMBL/GenBank/DDBJ databases">
        <title>Viruses from the air-sea interface of a natural surface slick.</title>
        <authorList>
            <person name="Rahlff J."/>
            <person name="Holmfeldt K."/>
        </authorList>
    </citation>
    <scope>NUCLEOTIDE SEQUENCE [LARGE SCALE GENOMIC DNA]</scope>
    <source>
        <strain evidence="2 3">SMS4</strain>
    </source>
</reference>
<dbReference type="Proteomes" id="UP001231109">
    <property type="component" value="Unassembled WGS sequence"/>
</dbReference>
<organism evidence="2 3">
    <name type="scientific">Rheinheimera baltica</name>
    <dbReference type="NCBI Taxonomy" id="67576"/>
    <lineage>
        <taxon>Bacteria</taxon>
        <taxon>Pseudomonadati</taxon>
        <taxon>Pseudomonadota</taxon>
        <taxon>Gammaproteobacteria</taxon>
        <taxon>Chromatiales</taxon>
        <taxon>Chromatiaceae</taxon>
        <taxon>Rheinheimera</taxon>
    </lineage>
</organism>
<dbReference type="GO" id="GO:0008233">
    <property type="term" value="F:peptidase activity"/>
    <property type="evidence" value="ECO:0007669"/>
    <property type="project" value="UniProtKB-KW"/>
</dbReference>
<evidence type="ECO:0000313" key="3">
    <source>
        <dbReference type="Proteomes" id="UP001231109"/>
    </source>
</evidence>
<dbReference type="Pfam" id="PF13365">
    <property type="entry name" value="Trypsin_2"/>
    <property type="match status" value="1"/>
</dbReference>
<feature type="chain" id="PRO_5046981957" evidence="1">
    <location>
        <begin position="24"/>
        <end position="255"/>
    </location>
</feature>
<name>A0ABT9HU98_9GAMM</name>
<comment type="caution">
    <text evidence="2">The sequence shown here is derived from an EMBL/GenBank/DDBJ whole genome shotgun (WGS) entry which is preliminary data.</text>
</comment>
<dbReference type="PANTHER" id="PTHR43019">
    <property type="entry name" value="SERINE ENDOPROTEASE DEGS"/>
    <property type="match status" value="1"/>
</dbReference>